<feature type="domain" description="HTH tetR-type" evidence="5">
    <location>
        <begin position="6"/>
        <end position="66"/>
    </location>
</feature>
<organism evidence="6 7">
    <name type="scientific">Microvirga vignae</name>
    <dbReference type="NCBI Taxonomy" id="1225564"/>
    <lineage>
        <taxon>Bacteria</taxon>
        <taxon>Pseudomonadati</taxon>
        <taxon>Pseudomonadota</taxon>
        <taxon>Alphaproteobacteria</taxon>
        <taxon>Hyphomicrobiales</taxon>
        <taxon>Methylobacteriaceae</taxon>
        <taxon>Microvirga</taxon>
    </lineage>
</organism>
<evidence type="ECO:0000313" key="6">
    <source>
        <dbReference type="EMBL" id="KLK91440.1"/>
    </source>
</evidence>
<dbReference type="PATRIC" id="fig|1225564.3.peg.5381"/>
<dbReference type="SUPFAM" id="SSF46689">
    <property type="entry name" value="Homeodomain-like"/>
    <property type="match status" value="1"/>
</dbReference>
<dbReference type="Proteomes" id="UP000035489">
    <property type="component" value="Unassembled WGS sequence"/>
</dbReference>
<name>A0A0H1R890_9HYPH</name>
<dbReference type="Pfam" id="PF16925">
    <property type="entry name" value="TetR_C_13"/>
    <property type="match status" value="1"/>
</dbReference>
<dbReference type="PROSITE" id="PS50977">
    <property type="entry name" value="HTH_TETR_2"/>
    <property type="match status" value="1"/>
</dbReference>
<proteinExistence type="predicted"/>
<dbReference type="InterPro" id="IPR001647">
    <property type="entry name" value="HTH_TetR"/>
</dbReference>
<dbReference type="PANTHER" id="PTHR47506">
    <property type="entry name" value="TRANSCRIPTIONAL REGULATORY PROTEIN"/>
    <property type="match status" value="1"/>
</dbReference>
<evidence type="ECO:0000256" key="2">
    <source>
        <dbReference type="ARBA" id="ARBA00023125"/>
    </source>
</evidence>
<reference evidence="6 7" key="1">
    <citation type="submission" date="2015-05" db="EMBL/GenBank/DDBJ databases">
        <title>Draft genome sequence of Microvirga vignae strain BR3299, a novel nitrogen fixing bacteria isolated from Brazil semi-aired region.</title>
        <authorList>
            <person name="Zilli J.E."/>
            <person name="Passos S.R."/>
            <person name="Leite J."/>
            <person name="Baldani J.I."/>
            <person name="Xavier G.R."/>
            <person name="Rumjaneck N.G."/>
            <person name="Simoes-Araujo J.L."/>
        </authorList>
    </citation>
    <scope>NUCLEOTIDE SEQUENCE [LARGE SCALE GENOMIC DNA]</scope>
    <source>
        <strain evidence="6 7">BR3299</strain>
    </source>
</reference>
<keyword evidence="3" id="KW-0804">Transcription</keyword>
<dbReference type="GO" id="GO:0003677">
    <property type="term" value="F:DNA binding"/>
    <property type="evidence" value="ECO:0007669"/>
    <property type="project" value="UniProtKB-UniRule"/>
</dbReference>
<dbReference type="PRINTS" id="PR00455">
    <property type="entry name" value="HTHTETR"/>
</dbReference>
<keyword evidence="1" id="KW-0805">Transcription regulation</keyword>
<protein>
    <submittedName>
        <fullName evidence="6">TetR family transcriptional regulator</fullName>
    </submittedName>
</protein>
<dbReference type="InterPro" id="IPR011075">
    <property type="entry name" value="TetR_C"/>
</dbReference>
<comment type="caution">
    <text evidence="6">The sequence shown here is derived from an EMBL/GenBank/DDBJ whole genome shotgun (WGS) entry which is preliminary data.</text>
</comment>
<dbReference type="STRING" id="1225564.AA309_20320"/>
<dbReference type="OrthoDB" id="9795242at2"/>
<dbReference type="PANTHER" id="PTHR47506:SF10">
    <property type="entry name" value="TRANSCRIPTIONAL REGULATORY PROTEIN"/>
    <property type="match status" value="1"/>
</dbReference>
<gene>
    <name evidence="6" type="ORF">AA309_20320</name>
</gene>
<keyword evidence="7" id="KW-1185">Reference proteome</keyword>
<evidence type="ECO:0000256" key="1">
    <source>
        <dbReference type="ARBA" id="ARBA00023015"/>
    </source>
</evidence>
<keyword evidence="2 4" id="KW-0238">DNA-binding</keyword>
<evidence type="ECO:0000256" key="4">
    <source>
        <dbReference type="PROSITE-ProRule" id="PRU00335"/>
    </source>
</evidence>
<dbReference type="AlphaFoldDB" id="A0A0H1R890"/>
<sequence>MARPQEFDTAEVLHKAIGVFWRKGYEATSLVDLLEATGLSRSSLYSSFGGKRELFLAAFDAYREARARAMRRVLHQAPARQAIEEFFRMIIADAQAPELSRGCMSINQAVELAPHDPEIRDRVEEDFQLIEDALTSAIERGQVDGSVRSARSSRELARLLVVAFPGLQVMMRAGGNRARLDDALRVIFSNLD</sequence>
<dbReference type="Pfam" id="PF00440">
    <property type="entry name" value="TetR_N"/>
    <property type="match status" value="1"/>
</dbReference>
<dbReference type="SUPFAM" id="SSF48498">
    <property type="entry name" value="Tetracyclin repressor-like, C-terminal domain"/>
    <property type="match status" value="1"/>
</dbReference>
<dbReference type="Gene3D" id="1.10.357.10">
    <property type="entry name" value="Tetracycline Repressor, domain 2"/>
    <property type="match status" value="1"/>
</dbReference>
<accession>A0A0H1R890</accession>
<dbReference type="RefSeq" id="WP_047190839.1">
    <property type="nucleotide sequence ID" value="NZ_LCYG01000055.1"/>
</dbReference>
<feature type="DNA-binding region" description="H-T-H motif" evidence="4">
    <location>
        <begin position="29"/>
        <end position="48"/>
    </location>
</feature>
<dbReference type="InterPro" id="IPR036271">
    <property type="entry name" value="Tet_transcr_reg_TetR-rel_C_sf"/>
</dbReference>
<dbReference type="InterPro" id="IPR009057">
    <property type="entry name" value="Homeodomain-like_sf"/>
</dbReference>
<dbReference type="EMBL" id="LCYG01000055">
    <property type="protein sequence ID" value="KLK91440.1"/>
    <property type="molecule type" value="Genomic_DNA"/>
</dbReference>
<dbReference type="Gene3D" id="1.10.10.60">
    <property type="entry name" value="Homeodomain-like"/>
    <property type="match status" value="1"/>
</dbReference>
<evidence type="ECO:0000259" key="5">
    <source>
        <dbReference type="PROSITE" id="PS50977"/>
    </source>
</evidence>
<evidence type="ECO:0000313" key="7">
    <source>
        <dbReference type="Proteomes" id="UP000035489"/>
    </source>
</evidence>
<evidence type="ECO:0000256" key="3">
    <source>
        <dbReference type="ARBA" id="ARBA00023163"/>
    </source>
</evidence>